<organism evidence="1 2">
    <name type="scientific">Melastoma candidum</name>
    <dbReference type="NCBI Taxonomy" id="119954"/>
    <lineage>
        <taxon>Eukaryota</taxon>
        <taxon>Viridiplantae</taxon>
        <taxon>Streptophyta</taxon>
        <taxon>Embryophyta</taxon>
        <taxon>Tracheophyta</taxon>
        <taxon>Spermatophyta</taxon>
        <taxon>Magnoliopsida</taxon>
        <taxon>eudicotyledons</taxon>
        <taxon>Gunneridae</taxon>
        <taxon>Pentapetalae</taxon>
        <taxon>rosids</taxon>
        <taxon>malvids</taxon>
        <taxon>Myrtales</taxon>
        <taxon>Melastomataceae</taxon>
        <taxon>Melastomatoideae</taxon>
        <taxon>Melastomateae</taxon>
        <taxon>Melastoma</taxon>
    </lineage>
</organism>
<reference evidence="2" key="1">
    <citation type="journal article" date="2023" name="Front. Plant Sci.">
        <title>Chromosomal-level genome assembly of Melastoma candidum provides insights into trichome evolution.</title>
        <authorList>
            <person name="Zhong Y."/>
            <person name="Wu W."/>
            <person name="Sun C."/>
            <person name="Zou P."/>
            <person name="Liu Y."/>
            <person name="Dai S."/>
            <person name="Zhou R."/>
        </authorList>
    </citation>
    <scope>NUCLEOTIDE SEQUENCE [LARGE SCALE GENOMIC DNA]</scope>
</reference>
<dbReference type="Proteomes" id="UP001057402">
    <property type="component" value="Chromosome 6"/>
</dbReference>
<evidence type="ECO:0000313" key="2">
    <source>
        <dbReference type="Proteomes" id="UP001057402"/>
    </source>
</evidence>
<protein>
    <submittedName>
        <fullName evidence="1">Uncharacterized protein</fullName>
    </submittedName>
</protein>
<accession>A0ACB9QKZ8</accession>
<proteinExistence type="predicted"/>
<keyword evidence="2" id="KW-1185">Reference proteome</keyword>
<dbReference type="EMBL" id="CM042885">
    <property type="protein sequence ID" value="KAI4367438.1"/>
    <property type="molecule type" value="Genomic_DNA"/>
</dbReference>
<name>A0ACB9QKZ8_9MYRT</name>
<comment type="caution">
    <text evidence="1">The sequence shown here is derived from an EMBL/GenBank/DDBJ whole genome shotgun (WGS) entry which is preliminary data.</text>
</comment>
<sequence>MSTPHSSSPSSSSPFSPAWTYDVFLSFRGEDTREGFTNYLYDALTSRGIITFIDDQLPRGESIAQSSSE</sequence>
<evidence type="ECO:0000313" key="1">
    <source>
        <dbReference type="EMBL" id="KAI4367438.1"/>
    </source>
</evidence>
<gene>
    <name evidence="1" type="ORF">MLD38_023176</name>
</gene>